<evidence type="ECO:0000259" key="3">
    <source>
        <dbReference type="SMART" id="SM00664"/>
    </source>
</evidence>
<dbReference type="Gene3D" id="2.60.40.1210">
    <property type="entry name" value="Cellobiose dehydrogenase, cytochrome domain"/>
    <property type="match status" value="1"/>
</dbReference>
<keyword evidence="2" id="KW-1133">Transmembrane helix</keyword>
<feature type="region of interest" description="Disordered" evidence="1">
    <location>
        <begin position="327"/>
        <end position="349"/>
    </location>
</feature>
<protein>
    <submittedName>
        <fullName evidence="4">DoH domain containing protein</fullName>
    </submittedName>
</protein>
<feature type="transmembrane region" description="Helical" evidence="2">
    <location>
        <begin position="755"/>
        <end position="774"/>
    </location>
</feature>
<gene>
    <name evidence="4" type="ORF">Ptr86124_003256</name>
</gene>
<feature type="transmembrane region" description="Helical" evidence="2">
    <location>
        <begin position="719"/>
        <end position="743"/>
    </location>
</feature>
<feature type="compositionally biased region" description="Low complexity" evidence="1">
    <location>
        <begin position="145"/>
        <end position="156"/>
    </location>
</feature>
<evidence type="ECO:0000313" key="5">
    <source>
        <dbReference type="Proteomes" id="UP000249757"/>
    </source>
</evidence>
<dbReference type="Proteomes" id="UP000249757">
    <property type="component" value="Unassembled WGS sequence"/>
</dbReference>
<feature type="transmembrane region" description="Helical" evidence="2">
    <location>
        <begin position="812"/>
        <end position="831"/>
    </location>
</feature>
<dbReference type="Pfam" id="PF16010">
    <property type="entry name" value="CDH-cyt"/>
    <property type="match status" value="1"/>
</dbReference>
<feature type="region of interest" description="Disordered" evidence="1">
    <location>
        <begin position="33"/>
        <end position="248"/>
    </location>
</feature>
<feature type="compositionally biased region" description="Pro residues" evidence="1">
    <location>
        <begin position="287"/>
        <end position="303"/>
    </location>
</feature>
<dbReference type="EMBL" id="NRDI02000003">
    <property type="protein sequence ID" value="KAI1517955.1"/>
    <property type="molecule type" value="Genomic_DNA"/>
</dbReference>
<dbReference type="CDD" id="cd09630">
    <property type="entry name" value="CDH_like_cytochrome"/>
    <property type="match status" value="1"/>
</dbReference>
<evidence type="ECO:0000313" key="4">
    <source>
        <dbReference type="EMBL" id="KAI1517955.1"/>
    </source>
</evidence>
<dbReference type="InterPro" id="IPR005018">
    <property type="entry name" value="DOMON_domain"/>
</dbReference>
<comment type="caution">
    <text evidence="4">The sequence shown here is derived from an EMBL/GenBank/DDBJ whole genome shotgun (WGS) entry which is preliminary data.</text>
</comment>
<feature type="region of interest" description="Disordered" evidence="1">
    <location>
        <begin position="280"/>
        <end position="306"/>
    </location>
</feature>
<dbReference type="Pfam" id="PF26118">
    <property type="entry name" value="DUF8035"/>
    <property type="match status" value="1"/>
</dbReference>
<sequence>MSSRRYPTAELYEERERDFYRNGNRSERNYEELDLELRRGSGPDPRRSAPDFFREDYSRPTAGALALRPRDEDNLSRAGPRSSRTFDDDVRSVRSRPPPPPPASTVRDVERDDITIRRREQSRGPPAREVEREREDIIFRRGDGPPVRSVSRPAPRQVDDDDVRFRGRGGDIDFHASRSEVSRHGRDVSAERGSIRFQEHDGNFELHAKRREYSRDGRDSSRERSSLTIRGRDRSLPPPSRHRGDLVAREREEFVIRRPRAESPPQNNREVVRDEIIIRRKEERAPSPSPSPSPPPPPPPQVPEPEIRPPIIQEIITHHRHIDHGVVRARTPTPPPPPAPPSPPPPLNETLEIEINRRESHSRGRGRSNFDELDIDINFNRDQGSVKHRKKDMWTEITKDLVIREAIDSMGYACEETDDFFYVMEYLQYEDVLHLVEISDEIRRKRKSRIREIEVERKSIHNSRPQSAYDDRYYEHEVSFDSRRSRYLFATLVSAQNITTNNTAASTFYLAKTETQFSVNVADDSDDVFIYFASPAYSWVGVGFGGKMEDSLMVIMYQNADGNNVTVSPRIGSKASEPSFNSSINLTILPGTTVTNDSMLVLRAKCSNCRSYIDTESTAQPMIYAFGKAQNLRSNSPSAHLQRHIQYGHFTMDMTAATGAGGVPAQSNALNGVGAMSGMVRDHDRANLAHTILGCLAIFLLWPLNVLVVAFFKNIKIHIVLSVLIVVFLLVSFVLGGVTSSQYTNSKAFNTPHQIFAILSLIPLLGTTLLPTLTRLSPKNLRPLHAPLASASFLLLVLTGGLGLHLSAQPTAIILVYTAISLAVAVFLFILQSCIRKRGSAHARALRRRKPELSTESDRVVMLGAMEERGGGASGHASAASLSKPAAFFGAPVSYSYSVVSHAGQDQSAEFGAHGQRSPKGSSHHHYGGGTMPGPQYLLNMHPGVPVQVSRM</sequence>
<feature type="compositionally biased region" description="Basic and acidic residues" evidence="1">
    <location>
        <begin position="33"/>
        <end position="58"/>
    </location>
</feature>
<keyword evidence="2" id="KW-0472">Membrane</keyword>
<dbReference type="PANTHER" id="PTHR47797:SF1">
    <property type="entry name" value="CYTOCHROME B561 DOMAIN-CONTAINING PROTEIN-RELATED"/>
    <property type="match status" value="1"/>
</dbReference>
<feature type="region of interest" description="Disordered" evidence="1">
    <location>
        <begin position="908"/>
        <end position="952"/>
    </location>
</feature>
<dbReference type="InterPro" id="IPR015920">
    <property type="entry name" value="Cellobiose_DH-like_cyt"/>
</dbReference>
<dbReference type="PANTHER" id="PTHR47797">
    <property type="entry name" value="DEHYDROGENASE, PUTATIVE (AFU_ORTHOLOGUE AFUA_8G05805)-RELATED"/>
    <property type="match status" value="1"/>
</dbReference>
<feature type="compositionally biased region" description="Pro residues" evidence="1">
    <location>
        <begin position="332"/>
        <end position="347"/>
    </location>
</feature>
<name>A0A922NL83_9PLEO</name>
<evidence type="ECO:0000256" key="1">
    <source>
        <dbReference type="SAM" id="MobiDB-lite"/>
    </source>
</evidence>
<reference evidence="5" key="1">
    <citation type="journal article" date="2022" name="Microb. Genom.">
        <title>A global pangenome for the wheat fungal pathogen Pyrenophora tritici-repentis and prediction of effector protein structural homology.</title>
        <authorList>
            <person name="Moolhuijzen P.M."/>
            <person name="See P.T."/>
            <person name="Shi G."/>
            <person name="Powell H.R."/>
            <person name="Cockram J."/>
            <person name="Jorgensen L.N."/>
            <person name="Benslimane H."/>
            <person name="Strelkov S.E."/>
            <person name="Turner J."/>
            <person name="Liu Z."/>
            <person name="Moffat C.S."/>
        </authorList>
    </citation>
    <scope>NUCLEOTIDE SEQUENCE [LARGE SCALE GENOMIC DNA]</scope>
</reference>
<keyword evidence="2" id="KW-0812">Transmembrane</keyword>
<feature type="compositionally biased region" description="Basic and acidic residues" evidence="1">
    <location>
        <begin position="163"/>
        <end position="235"/>
    </location>
</feature>
<feature type="transmembrane region" description="Helical" evidence="2">
    <location>
        <begin position="786"/>
        <end position="806"/>
    </location>
</feature>
<dbReference type="InterPro" id="IPR058348">
    <property type="entry name" value="DUF8035"/>
</dbReference>
<feature type="compositionally biased region" description="Basic and acidic residues" evidence="1">
    <location>
        <begin position="107"/>
        <end position="143"/>
    </location>
</feature>
<feature type="domain" description="DOMON" evidence="3">
    <location>
        <begin position="539"/>
        <end position="627"/>
    </location>
</feature>
<evidence type="ECO:0000256" key="2">
    <source>
        <dbReference type="SAM" id="Phobius"/>
    </source>
</evidence>
<proteinExistence type="predicted"/>
<dbReference type="SUPFAM" id="SSF49344">
    <property type="entry name" value="CBD9-like"/>
    <property type="match status" value="1"/>
</dbReference>
<accession>A0A922NL83</accession>
<keyword evidence="5" id="KW-1185">Reference proteome</keyword>
<dbReference type="AlphaFoldDB" id="A0A922NL83"/>
<organism evidence="4 5">
    <name type="scientific">Pyrenophora tritici-repentis</name>
    <dbReference type="NCBI Taxonomy" id="45151"/>
    <lineage>
        <taxon>Eukaryota</taxon>
        <taxon>Fungi</taxon>
        <taxon>Dikarya</taxon>
        <taxon>Ascomycota</taxon>
        <taxon>Pezizomycotina</taxon>
        <taxon>Dothideomycetes</taxon>
        <taxon>Pleosporomycetidae</taxon>
        <taxon>Pleosporales</taxon>
        <taxon>Pleosporineae</taxon>
        <taxon>Pleosporaceae</taxon>
        <taxon>Pyrenophora</taxon>
    </lineage>
</organism>
<feature type="transmembrane region" description="Helical" evidence="2">
    <location>
        <begin position="688"/>
        <end position="712"/>
    </location>
</feature>
<dbReference type="SMART" id="SM00664">
    <property type="entry name" value="DoH"/>
    <property type="match status" value="1"/>
</dbReference>